<proteinExistence type="predicted"/>
<gene>
    <name evidence="2" type="ORF">NYPRO_LOCUS15439</name>
</gene>
<evidence type="ECO:0000313" key="3">
    <source>
        <dbReference type="Proteomes" id="UP000645828"/>
    </source>
</evidence>
<keyword evidence="3" id="KW-1185">Reference proteome</keyword>
<reference evidence="2" key="1">
    <citation type="submission" date="2020-12" db="EMBL/GenBank/DDBJ databases">
        <authorList>
            <consortium name="Molecular Ecology Group"/>
        </authorList>
    </citation>
    <scope>NUCLEOTIDE SEQUENCE</scope>
    <source>
        <strain evidence="2">TBG_1078</strain>
    </source>
</reference>
<comment type="caution">
    <text evidence="2">The sequence shown here is derived from an EMBL/GenBank/DDBJ whole genome shotgun (WGS) entry which is preliminary data.</text>
</comment>
<feature type="region of interest" description="Disordered" evidence="1">
    <location>
        <begin position="1"/>
        <end position="43"/>
    </location>
</feature>
<protein>
    <submittedName>
        <fullName evidence="2">(raccoon dog) hypothetical protein</fullName>
    </submittedName>
</protein>
<dbReference type="EMBL" id="CAJHUB010000754">
    <property type="protein sequence ID" value="CAD7682647.1"/>
    <property type="molecule type" value="Genomic_DNA"/>
</dbReference>
<sequence length="272" mass="29579">MAITVNDTQPGWRRKGERRRWAEAPGGSPRPPSPGTPARAPVGTWPSALVRAQRNSLSTTSVSGFLGSPSSVLRAPRLVPCGRGARPVVNARGGRVSLKAGRGDVTSECKGLPVLGWPLGWRGGLRGLPSAGLGLRHPSRPYLDLLKWFPPGWAAGREGMVMMEEAGEGGGACISHLRQFCTSRLRADGARNPISYYKNVEGVLIASDGVEAAFECGLRRCFSYRKVNKCASKEAAWYIQERACEVDGRRPKWRMAECKSCEVLCFVHCYLL</sequence>
<accession>A0A811YYR4</accession>
<evidence type="ECO:0000313" key="2">
    <source>
        <dbReference type="EMBL" id="CAD7682647.1"/>
    </source>
</evidence>
<name>A0A811YYR4_NYCPR</name>
<dbReference type="Proteomes" id="UP000645828">
    <property type="component" value="Unassembled WGS sequence"/>
</dbReference>
<dbReference type="AlphaFoldDB" id="A0A811YYR4"/>
<evidence type="ECO:0000256" key="1">
    <source>
        <dbReference type="SAM" id="MobiDB-lite"/>
    </source>
</evidence>
<organism evidence="2 3">
    <name type="scientific">Nyctereutes procyonoides</name>
    <name type="common">Raccoon dog</name>
    <name type="synonym">Canis procyonoides</name>
    <dbReference type="NCBI Taxonomy" id="34880"/>
    <lineage>
        <taxon>Eukaryota</taxon>
        <taxon>Metazoa</taxon>
        <taxon>Chordata</taxon>
        <taxon>Craniata</taxon>
        <taxon>Vertebrata</taxon>
        <taxon>Euteleostomi</taxon>
        <taxon>Mammalia</taxon>
        <taxon>Eutheria</taxon>
        <taxon>Laurasiatheria</taxon>
        <taxon>Carnivora</taxon>
        <taxon>Caniformia</taxon>
        <taxon>Canidae</taxon>
        <taxon>Nyctereutes</taxon>
    </lineage>
</organism>